<dbReference type="RefSeq" id="WP_009366967.1">
    <property type="nucleotide sequence ID" value="NZ_ALJD01000004.1"/>
</dbReference>
<evidence type="ECO:0000313" key="1">
    <source>
        <dbReference type="EMBL" id="EJN59730.1"/>
    </source>
</evidence>
<organism evidence="1 2">
    <name type="scientific">Halogranum salarium B-1</name>
    <dbReference type="NCBI Taxonomy" id="1210908"/>
    <lineage>
        <taxon>Archaea</taxon>
        <taxon>Methanobacteriati</taxon>
        <taxon>Methanobacteriota</taxon>
        <taxon>Stenosarchaea group</taxon>
        <taxon>Halobacteria</taxon>
        <taxon>Halobacteriales</taxon>
        <taxon>Haloferacaceae</taxon>
    </lineage>
</organism>
<name>J2ZGD0_9EURY</name>
<proteinExistence type="predicted"/>
<dbReference type="Pfam" id="PF23367">
    <property type="entry name" value="DUF7091"/>
    <property type="match status" value="1"/>
</dbReference>
<dbReference type="AlphaFoldDB" id="J2ZGD0"/>
<accession>J2ZGD0</accession>
<sequence>MDERFERFVRTTFRSAGRRYAEARSAYREGQNEASDGGVDFDLPRDDEGNARLVCRRYAEKRAVPVDTEGHPACFDPDHPDCRGCAEDVREGVVETW</sequence>
<dbReference type="InterPro" id="IPR055517">
    <property type="entry name" value="DUF7091"/>
</dbReference>
<dbReference type="OrthoDB" id="213643at2157"/>
<protein>
    <submittedName>
        <fullName evidence="1">Uncharacterized protein</fullName>
    </submittedName>
</protein>
<comment type="caution">
    <text evidence="1">The sequence shown here is derived from an EMBL/GenBank/DDBJ whole genome shotgun (WGS) entry which is preliminary data.</text>
</comment>
<dbReference type="Proteomes" id="UP000007813">
    <property type="component" value="Unassembled WGS sequence"/>
</dbReference>
<gene>
    <name evidence="1" type="ORF">HSB1_18880</name>
</gene>
<evidence type="ECO:0000313" key="2">
    <source>
        <dbReference type="Proteomes" id="UP000007813"/>
    </source>
</evidence>
<dbReference type="eggNOG" id="arCOG04729">
    <property type="taxonomic scope" value="Archaea"/>
</dbReference>
<dbReference type="PATRIC" id="fig|1210908.3.peg.1808"/>
<reference evidence="1 2" key="1">
    <citation type="journal article" date="2012" name="J. Bacteriol.">
        <title>Draft Genome Sequence of the Extremely Halophilic Archaeon Halogranum salarium B-1T.</title>
        <authorList>
            <person name="Kim K.K."/>
            <person name="Lee K.C."/>
            <person name="Lee J.S."/>
        </authorList>
    </citation>
    <scope>NUCLEOTIDE SEQUENCE [LARGE SCALE GENOMIC DNA]</scope>
    <source>
        <strain evidence="1 2">B-1</strain>
    </source>
</reference>
<dbReference type="EMBL" id="ALJD01000004">
    <property type="protein sequence ID" value="EJN59730.1"/>
    <property type="molecule type" value="Genomic_DNA"/>
</dbReference>